<protein>
    <recommendedName>
        <fullName evidence="3">HAT C-terminal dimerisation domain-containing protein</fullName>
    </recommendedName>
</protein>
<sequence>MEGYAATRSSVLETNTTEIDIHPILLSLRDDFPDNSANSVTCIWIPVSNVDNERAFSMYNNIMTDKRTSLGGRHHGNNA</sequence>
<dbReference type="EMBL" id="JARBHB010000001">
    <property type="protein sequence ID" value="KAJ8895607.1"/>
    <property type="molecule type" value="Genomic_DNA"/>
</dbReference>
<reference evidence="1 2" key="1">
    <citation type="submission" date="2023-02" db="EMBL/GenBank/DDBJ databases">
        <title>LHISI_Scaffold_Assembly.</title>
        <authorList>
            <person name="Stuart O.P."/>
            <person name="Cleave R."/>
            <person name="Magrath M.J.L."/>
            <person name="Mikheyev A.S."/>
        </authorList>
    </citation>
    <scope>NUCLEOTIDE SEQUENCE [LARGE SCALE GENOMIC DNA]</scope>
    <source>
        <strain evidence="1">Daus_M_001</strain>
        <tissue evidence="1">Leg muscle</tissue>
    </source>
</reference>
<name>A0ABQ9IG13_9NEOP</name>
<accession>A0ABQ9IG13</accession>
<comment type="caution">
    <text evidence="1">The sequence shown here is derived from an EMBL/GenBank/DDBJ whole genome shotgun (WGS) entry which is preliminary data.</text>
</comment>
<evidence type="ECO:0000313" key="1">
    <source>
        <dbReference type="EMBL" id="KAJ8895607.1"/>
    </source>
</evidence>
<organism evidence="1 2">
    <name type="scientific">Dryococelus australis</name>
    <dbReference type="NCBI Taxonomy" id="614101"/>
    <lineage>
        <taxon>Eukaryota</taxon>
        <taxon>Metazoa</taxon>
        <taxon>Ecdysozoa</taxon>
        <taxon>Arthropoda</taxon>
        <taxon>Hexapoda</taxon>
        <taxon>Insecta</taxon>
        <taxon>Pterygota</taxon>
        <taxon>Neoptera</taxon>
        <taxon>Polyneoptera</taxon>
        <taxon>Phasmatodea</taxon>
        <taxon>Verophasmatodea</taxon>
        <taxon>Anareolatae</taxon>
        <taxon>Phasmatidae</taxon>
        <taxon>Eurycanthinae</taxon>
        <taxon>Dryococelus</taxon>
    </lineage>
</organism>
<evidence type="ECO:0000313" key="2">
    <source>
        <dbReference type="Proteomes" id="UP001159363"/>
    </source>
</evidence>
<gene>
    <name evidence="1" type="ORF">PR048_000943</name>
</gene>
<keyword evidence="2" id="KW-1185">Reference proteome</keyword>
<proteinExistence type="predicted"/>
<dbReference type="Proteomes" id="UP001159363">
    <property type="component" value="Chromosome 1"/>
</dbReference>
<evidence type="ECO:0008006" key="3">
    <source>
        <dbReference type="Google" id="ProtNLM"/>
    </source>
</evidence>